<proteinExistence type="predicted"/>
<evidence type="ECO:0000256" key="1">
    <source>
        <dbReference type="SAM" id="Phobius"/>
    </source>
</evidence>
<name>X0TBW5_9ZZZZ</name>
<evidence type="ECO:0000313" key="2">
    <source>
        <dbReference type="EMBL" id="GAF90973.1"/>
    </source>
</evidence>
<gene>
    <name evidence="2" type="ORF">S01H1_20940</name>
</gene>
<feature type="non-terminal residue" evidence="2">
    <location>
        <position position="1"/>
    </location>
</feature>
<comment type="caution">
    <text evidence="2">The sequence shown here is derived from an EMBL/GenBank/DDBJ whole genome shotgun (WGS) entry which is preliminary data.</text>
</comment>
<protein>
    <submittedName>
        <fullName evidence="2">Uncharacterized protein</fullName>
    </submittedName>
</protein>
<dbReference type="AlphaFoldDB" id="X0TBW5"/>
<accession>X0TBW5</accession>
<organism evidence="2">
    <name type="scientific">marine sediment metagenome</name>
    <dbReference type="NCBI Taxonomy" id="412755"/>
    <lineage>
        <taxon>unclassified sequences</taxon>
        <taxon>metagenomes</taxon>
        <taxon>ecological metagenomes</taxon>
    </lineage>
</organism>
<dbReference type="EMBL" id="BARS01011532">
    <property type="protein sequence ID" value="GAF90973.1"/>
    <property type="molecule type" value="Genomic_DNA"/>
</dbReference>
<sequence length="189" mass="21112">AFQSDINLSSSGKSLDLSLWYEVGHSKFSLGLKGQVYSFQLPYSLDSVQSISFLGFPLIELETQAEGDINLQSIVLSPLARWTTLSSENFKLSLYGGFAIFHYNGDYILDGDVLVRSPLGDFEFHGEESQSIEELREWSDRIPSWMLSPSLGMVMQYNLTKEFGLLLDVSLSHGFFFSAGMFFAIGSSQ</sequence>
<keyword evidence="1" id="KW-0812">Transmembrane</keyword>
<keyword evidence="1" id="KW-1133">Transmembrane helix</keyword>
<feature type="transmembrane region" description="Helical" evidence="1">
    <location>
        <begin position="163"/>
        <end position="185"/>
    </location>
</feature>
<keyword evidence="1" id="KW-0472">Membrane</keyword>
<reference evidence="2" key="1">
    <citation type="journal article" date="2014" name="Front. Microbiol.">
        <title>High frequency of phylogenetically diverse reductive dehalogenase-homologous genes in deep subseafloor sedimentary metagenomes.</title>
        <authorList>
            <person name="Kawai M."/>
            <person name="Futagami T."/>
            <person name="Toyoda A."/>
            <person name="Takaki Y."/>
            <person name="Nishi S."/>
            <person name="Hori S."/>
            <person name="Arai W."/>
            <person name="Tsubouchi T."/>
            <person name="Morono Y."/>
            <person name="Uchiyama I."/>
            <person name="Ito T."/>
            <person name="Fujiyama A."/>
            <person name="Inagaki F."/>
            <person name="Takami H."/>
        </authorList>
    </citation>
    <scope>NUCLEOTIDE SEQUENCE</scope>
    <source>
        <strain evidence="2">Expedition CK06-06</strain>
    </source>
</reference>